<feature type="region of interest" description="Disordered" evidence="1">
    <location>
        <begin position="165"/>
        <end position="213"/>
    </location>
</feature>
<protein>
    <submittedName>
        <fullName evidence="3">Uncharacterized protein</fullName>
    </submittedName>
</protein>
<keyword evidence="4" id="KW-1185">Reference proteome</keyword>
<reference evidence="4" key="1">
    <citation type="journal article" date="2019" name="Int. J. Syst. Evol. Microbiol.">
        <title>The Global Catalogue of Microorganisms (GCM) 10K type strain sequencing project: providing services to taxonomists for standard genome sequencing and annotation.</title>
        <authorList>
            <consortium name="The Broad Institute Genomics Platform"/>
            <consortium name="The Broad Institute Genome Sequencing Center for Infectious Disease"/>
            <person name="Wu L."/>
            <person name="Ma J."/>
        </authorList>
    </citation>
    <scope>NUCLEOTIDE SEQUENCE [LARGE SCALE GENOMIC DNA]</scope>
    <source>
        <strain evidence="4">JCM 16925</strain>
    </source>
</reference>
<evidence type="ECO:0000313" key="3">
    <source>
        <dbReference type="EMBL" id="GAA4051426.1"/>
    </source>
</evidence>
<feature type="region of interest" description="Disordered" evidence="1">
    <location>
        <begin position="1"/>
        <end position="40"/>
    </location>
</feature>
<feature type="transmembrane region" description="Helical" evidence="2">
    <location>
        <begin position="335"/>
        <end position="355"/>
    </location>
</feature>
<feature type="transmembrane region" description="Helical" evidence="2">
    <location>
        <begin position="387"/>
        <end position="405"/>
    </location>
</feature>
<feature type="transmembrane region" description="Helical" evidence="2">
    <location>
        <begin position="417"/>
        <end position="439"/>
    </location>
</feature>
<dbReference type="EMBL" id="BAAAZY010000007">
    <property type="protein sequence ID" value="GAA4051426.1"/>
    <property type="molecule type" value="Genomic_DNA"/>
</dbReference>
<keyword evidence="2" id="KW-1133">Transmembrane helix</keyword>
<dbReference type="Proteomes" id="UP001499984">
    <property type="component" value="Unassembled WGS sequence"/>
</dbReference>
<keyword evidence="2" id="KW-0812">Transmembrane</keyword>
<gene>
    <name evidence="3" type="ORF">GCM10022233_22690</name>
</gene>
<proteinExistence type="predicted"/>
<evidence type="ECO:0000313" key="4">
    <source>
        <dbReference type="Proteomes" id="UP001499984"/>
    </source>
</evidence>
<name>A0ABP7USF3_9ACTN</name>
<keyword evidence="2" id="KW-0472">Membrane</keyword>
<evidence type="ECO:0000256" key="2">
    <source>
        <dbReference type="SAM" id="Phobius"/>
    </source>
</evidence>
<feature type="transmembrane region" description="Helical" evidence="2">
    <location>
        <begin position="221"/>
        <end position="241"/>
    </location>
</feature>
<feature type="transmembrane region" description="Helical" evidence="2">
    <location>
        <begin position="303"/>
        <end position="326"/>
    </location>
</feature>
<comment type="caution">
    <text evidence="3">The sequence shown here is derived from an EMBL/GenBank/DDBJ whole genome shotgun (WGS) entry which is preliminary data.</text>
</comment>
<accession>A0ABP7USF3</accession>
<sequence>MAPSRIPARTAVPTPRASDDADRSGVDAVPAPAAGPPAPPRRRRVRILVDVVDHPDEVAYVTALFEERGWTVRPAEDDEAAPGVAHRCTLVVEVRLHGARLGALRTATLEVERLAQQAELGAWVRDAALVEHERPARTTYNVHRALPTLGRLWIRLGGADEQRAVTVPAGPRSREEAAAELAARPLGGRPFDPEAHGLRVPGHSDADPPRDETPHERRVRLVWLWEGIAGVVLAVVCGMYVVWADGAWKLLPALLSPAGALPLGRTLKETRTRGPVVQWAAGVAGTTALAAFGALVGQDTEPGVLWAGALVLAVGGFTGAGVVLALRRTFFTRHAAWLVPLSVPVLWSMVGWLGGQMHDAYLDRFDIRAEWVPAPRLGTYLVAAEPMGLALGSVLVIVAVVGWLRHFHLGRDAGSRFFAIVLATLIVVVYALSAVALGIGQAASAAGRDAENAARQGDHPPDYFGIYGHFMCVRPVDAAKPVAVENGPVPTDHPVVSFGTSGDWIRLWDPERHNGKVQESFAVRREDVRLIPAKNPETKRCPAP</sequence>
<dbReference type="RefSeq" id="WP_345011316.1">
    <property type="nucleotide sequence ID" value="NZ_BAAAZY010000007.1"/>
</dbReference>
<feature type="compositionally biased region" description="Basic and acidic residues" evidence="1">
    <location>
        <begin position="191"/>
        <end position="213"/>
    </location>
</feature>
<evidence type="ECO:0000256" key="1">
    <source>
        <dbReference type="SAM" id="MobiDB-lite"/>
    </source>
</evidence>
<organism evidence="3 4">
    <name type="scientific">Streptomyces shaanxiensis</name>
    <dbReference type="NCBI Taxonomy" id="653357"/>
    <lineage>
        <taxon>Bacteria</taxon>
        <taxon>Bacillati</taxon>
        <taxon>Actinomycetota</taxon>
        <taxon>Actinomycetes</taxon>
        <taxon>Kitasatosporales</taxon>
        <taxon>Streptomycetaceae</taxon>
        <taxon>Streptomyces</taxon>
    </lineage>
</organism>